<dbReference type="InterPro" id="IPR008135">
    <property type="entry name" value="Competence-induced_CinA"/>
</dbReference>
<dbReference type="Gene3D" id="3.90.950.20">
    <property type="entry name" value="CinA-like"/>
    <property type="match status" value="1"/>
</dbReference>
<dbReference type="AlphaFoldDB" id="H0R586"/>
<dbReference type="PANTHER" id="PTHR13939">
    <property type="entry name" value="NICOTINAMIDE-NUCLEOTIDE AMIDOHYDROLASE PNCC"/>
    <property type="match status" value="1"/>
</dbReference>
<dbReference type="OrthoDB" id="1253990at2"/>
<feature type="domain" description="MoaB/Mog" evidence="2">
    <location>
        <begin position="6"/>
        <end position="184"/>
    </location>
</feature>
<dbReference type="RefSeq" id="WP_007319572.1">
    <property type="nucleotide sequence ID" value="NZ_BAEH01000106.1"/>
</dbReference>
<dbReference type="SUPFAM" id="SSF53218">
    <property type="entry name" value="Molybdenum cofactor biosynthesis proteins"/>
    <property type="match status" value="1"/>
</dbReference>
<dbReference type="Proteomes" id="UP000035034">
    <property type="component" value="Unassembled WGS sequence"/>
</dbReference>
<dbReference type="PANTHER" id="PTHR13939:SF0">
    <property type="entry name" value="NMN AMIDOHYDROLASE-LIKE PROTEIN YFAY"/>
    <property type="match status" value="1"/>
</dbReference>
<dbReference type="Pfam" id="PF02464">
    <property type="entry name" value="CinA"/>
    <property type="match status" value="1"/>
</dbReference>
<dbReference type="STRING" id="1077974.GOEFS_106_01350"/>
<sequence>MNVRAGIVVTGTEVLTGTITDRNGPWVAKSLLDLGVDVAHITICGDRPADLTAQLRFLAAEGVDLIVTTGGLGPTADDLTVATVASFAERPLALDTALEAHIADIIARWRRTSGIDSPALAAGIRKQAMVPEGTQAIDPVGTAPGIAIPAAPAKSTPAILILPGPPAELQGMWPAGLATDAVTQALSGRGVYRTQTIRAYRLSEPDLAATLRSAEGQIDDVDQLEITTCLRGGEVEIVTRYAATAQPAYDALAEYLTKHHAAQIFSIDGSTIDDQLAAALSGRSVATAESCTGGLIAARLTDRAGSSEYFLGGIAAYANEVKTETLGVPTELINEHGAVSEQVARAMADGARTVLHTDTAVSTTGIAGPGGGSELKPVGTVCFGIAVAGQPTRTHTVTFPGGRATVRALATTAAFHLLAEALNDVEANLASPRRSVI</sequence>
<comment type="caution">
    <text evidence="3">The sequence shown here is derived from an EMBL/GenBank/DDBJ whole genome shotgun (WGS) entry which is preliminary data.</text>
</comment>
<evidence type="ECO:0000313" key="3">
    <source>
        <dbReference type="EMBL" id="GAB20237.1"/>
    </source>
</evidence>
<dbReference type="SMART" id="SM00852">
    <property type="entry name" value="MoCF_biosynth"/>
    <property type="match status" value="1"/>
</dbReference>
<dbReference type="SUPFAM" id="SSF142433">
    <property type="entry name" value="CinA-like"/>
    <property type="match status" value="1"/>
</dbReference>
<keyword evidence="4" id="KW-1185">Reference proteome</keyword>
<dbReference type="HAMAP" id="MF_00226_B">
    <property type="entry name" value="CinA_B"/>
    <property type="match status" value="1"/>
</dbReference>
<dbReference type="InterPro" id="IPR001453">
    <property type="entry name" value="MoaB/Mog_dom"/>
</dbReference>
<dbReference type="NCBIfam" id="TIGR00200">
    <property type="entry name" value="cinA_nterm"/>
    <property type="match status" value="1"/>
</dbReference>
<organism evidence="3 4">
    <name type="scientific">Gordonia effusa NBRC 100432</name>
    <dbReference type="NCBI Taxonomy" id="1077974"/>
    <lineage>
        <taxon>Bacteria</taxon>
        <taxon>Bacillati</taxon>
        <taxon>Actinomycetota</taxon>
        <taxon>Actinomycetes</taxon>
        <taxon>Mycobacteriales</taxon>
        <taxon>Gordoniaceae</taxon>
        <taxon>Gordonia</taxon>
    </lineage>
</organism>
<evidence type="ECO:0000313" key="4">
    <source>
        <dbReference type="Proteomes" id="UP000035034"/>
    </source>
</evidence>
<dbReference type="InterPro" id="IPR036425">
    <property type="entry name" value="MoaB/Mog-like_dom_sf"/>
</dbReference>
<dbReference type="NCBIfam" id="TIGR00199">
    <property type="entry name" value="PncC_domain"/>
    <property type="match status" value="1"/>
</dbReference>
<dbReference type="eggNOG" id="COG1546">
    <property type="taxonomic scope" value="Bacteria"/>
</dbReference>
<reference evidence="3 4" key="1">
    <citation type="submission" date="2011-12" db="EMBL/GenBank/DDBJ databases">
        <title>Whole genome shotgun sequence of Gordonia effusa NBRC 100432.</title>
        <authorList>
            <person name="Yoshida I."/>
            <person name="Takarada H."/>
            <person name="Hosoyama A."/>
            <person name="Tsuchikane K."/>
            <person name="Katsumata H."/>
            <person name="Yamazaki S."/>
            <person name="Fujita N."/>
        </authorList>
    </citation>
    <scope>NUCLEOTIDE SEQUENCE [LARGE SCALE GENOMIC DNA]</scope>
    <source>
        <strain evidence="3 4">NBRC 100432</strain>
    </source>
</reference>
<dbReference type="Pfam" id="PF00994">
    <property type="entry name" value="MoCF_biosynth"/>
    <property type="match status" value="1"/>
</dbReference>
<dbReference type="InterPro" id="IPR036653">
    <property type="entry name" value="CinA-like_C"/>
</dbReference>
<proteinExistence type="inferred from homology"/>
<comment type="similarity">
    <text evidence="1">Belongs to the CinA family.</text>
</comment>
<dbReference type="eggNOG" id="COG1058">
    <property type="taxonomic scope" value="Bacteria"/>
</dbReference>
<evidence type="ECO:0000259" key="2">
    <source>
        <dbReference type="SMART" id="SM00852"/>
    </source>
</evidence>
<gene>
    <name evidence="3" type="primary">cinA</name>
    <name evidence="3" type="ORF">GOEFS_106_01350</name>
</gene>
<evidence type="ECO:0000256" key="1">
    <source>
        <dbReference type="HAMAP-Rule" id="MF_00226"/>
    </source>
</evidence>
<accession>H0R586</accession>
<protein>
    <recommendedName>
        <fullName evidence="1">CinA-like protein</fullName>
    </recommendedName>
</protein>
<dbReference type="InterPro" id="IPR008136">
    <property type="entry name" value="CinA_C"/>
</dbReference>
<dbReference type="NCBIfam" id="NF001813">
    <property type="entry name" value="PRK00549.1"/>
    <property type="match status" value="1"/>
</dbReference>
<name>H0R586_9ACTN</name>
<dbReference type="CDD" id="cd00885">
    <property type="entry name" value="cinA"/>
    <property type="match status" value="1"/>
</dbReference>
<dbReference type="InterPro" id="IPR050101">
    <property type="entry name" value="CinA"/>
</dbReference>
<dbReference type="Gene3D" id="3.40.980.10">
    <property type="entry name" value="MoaB/Mog-like domain"/>
    <property type="match status" value="1"/>
</dbReference>
<dbReference type="EMBL" id="BAEH01000106">
    <property type="protein sequence ID" value="GAB20237.1"/>
    <property type="molecule type" value="Genomic_DNA"/>
</dbReference>
<dbReference type="PIRSF" id="PIRSF006728">
    <property type="entry name" value="CinA"/>
    <property type="match status" value="1"/>
</dbReference>